<comment type="caution">
    <text evidence="1">The sequence shown here is derived from an EMBL/GenBank/DDBJ whole genome shotgun (WGS) entry which is preliminary data.</text>
</comment>
<dbReference type="InterPro" id="IPR011009">
    <property type="entry name" value="Kinase-like_dom_sf"/>
</dbReference>
<evidence type="ECO:0000313" key="2">
    <source>
        <dbReference type="Proteomes" id="UP000275461"/>
    </source>
</evidence>
<dbReference type="AlphaFoldDB" id="A0A498C6C3"/>
<evidence type="ECO:0000313" key="1">
    <source>
        <dbReference type="EMBL" id="RLK50599.1"/>
    </source>
</evidence>
<organism evidence="1 2">
    <name type="scientific">Alkalispirillum mobile</name>
    <dbReference type="NCBI Taxonomy" id="85925"/>
    <lineage>
        <taxon>Bacteria</taxon>
        <taxon>Pseudomonadati</taxon>
        <taxon>Pseudomonadota</taxon>
        <taxon>Gammaproteobacteria</taxon>
        <taxon>Chromatiales</taxon>
        <taxon>Ectothiorhodospiraceae</taxon>
        <taxon>Alkalispirillum</taxon>
    </lineage>
</organism>
<keyword evidence="2" id="KW-1185">Reference proteome</keyword>
<dbReference type="Proteomes" id="UP000275461">
    <property type="component" value="Unassembled WGS sequence"/>
</dbReference>
<keyword evidence="1" id="KW-0808">Transferase</keyword>
<accession>A0A498C6C3</accession>
<gene>
    <name evidence="1" type="ORF">DFR31_0505</name>
</gene>
<dbReference type="GO" id="GO:0016740">
    <property type="term" value="F:transferase activity"/>
    <property type="evidence" value="ECO:0007669"/>
    <property type="project" value="UniProtKB-KW"/>
</dbReference>
<dbReference type="EMBL" id="RCDA01000001">
    <property type="protein sequence ID" value="RLK50599.1"/>
    <property type="molecule type" value="Genomic_DNA"/>
</dbReference>
<protein>
    <submittedName>
        <fullName evidence="1">Aminoglycoside phosphotransferase family enzyme</fullName>
    </submittedName>
</protein>
<reference evidence="1 2" key="1">
    <citation type="submission" date="2018-10" db="EMBL/GenBank/DDBJ databases">
        <title>Genomic Encyclopedia of Type Strains, Phase IV (KMG-IV): sequencing the most valuable type-strain genomes for metagenomic binning, comparative biology and taxonomic classification.</title>
        <authorList>
            <person name="Goeker M."/>
        </authorList>
    </citation>
    <scope>NUCLEOTIDE SEQUENCE [LARGE SCALE GENOMIC DNA]</scope>
    <source>
        <strain evidence="1 2">DSM 12769</strain>
    </source>
</reference>
<name>A0A498C6C3_9GAMM</name>
<dbReference type="SUPFAM" id="SSF56112">
    <property type="entry name" value="Protein kinase-like (PK-like)"/>
    <property type="match status" value="1"/>
</dbReference>
<sequence>MRAGAPLRRGEVLLQERVAFLSSRRAYPHRPGSVDVRETHMAWLFFAGPWVYKLKKPATDPLRDGRQLLAREWLCREEVRLNRRLAGDVYRGVAPLCRTPAGGFTLQGKGEAVDWLVVMARLPADLMLDRCLEQDAATPAAIDRVADRLIGFYQRLPPDPISPERYIRQFRREQAINREVLCDSRFSLPQAPRAGALALVDRVLLHGQALLAERARTGRIVEGHGDLRPEHVCLASCPVVIDCLEFNADLRRVDPFDELVYLGLECEQQGAAWVGEQLLQRAIRGLHDQPDPRLLVFYRAYRACLRARLVLARLDERGPGEWARWHALACRYLQLVDPTVTPVRKAGP</sequence>
<proteinExistence type="predicted"/>